<proteinExistence type="inferred from homology"/>
<evidence type="ECO:0000313" key="7">
    <source>
        <dbReference type="EMBL" id="KAL3418764.1"/>
    </source>
</evidence>
<dbReference type="InterPro" id="IPR045032">
    <property type="entry name" value="PEL"/>
</dbReference>
<sequence length="333" mass="35328">MRSTTILAGLLGLAQWVSGTPTPTVDEPLEARAIVKRATITDTPTVGYATTNGGTTGGKGGTVTTVSTLAQFTAAVNEKDTTARVVVVSGTITGAQQIRIGSNKTVIGLPGAKFVGISLFIWKQANVIVRNIISQNVLASTGDALTIQKSTNVWVDHCEFYSQLVSDKDYYDGLVDVTHASEWVTISNTYFHDHWKTSLVGHSDNNAAEDTGHLHVTYANNYWLNIGSRAPSLRFGTGHIFNSYYKNVNTAIDPRDGAQVLVQSNVFVNVTEPLASLYSDDVGYAVATDNDFGGASNEAPAGTLTTVPYSYTLLGSKNVVAAVVGVAGATLKF</sequence>
<keyword evidence="4" id="KW-0964">Secreted</keyword>
<gene>
    <name evidence="7" type="ORF">PVAG01_10480</name>
</gene>
<evidence type="ECO:0000256" key="2">
    <source>
        <dbReference type="ARBA" id="ARBA00022729"/>
    </source>
</evidence>
<dbReference type="SUPFAM" id="SSF51126">
    <property type="entry name" value="Pectin lyase-like"/>
    <property type="match status" value="1"/>
</dbReference>
<feature type="chain" id="PRO_5047444258" evidence="5">
    <location>
        <begin position="20"/>
        <end position="333"/>
    </location>
</feature>
<evidence type="ECO:0000256" key="3">
    <source>
        <dbReference type="ARBA" id="ARBA00023239"/>
    </source>
</evidence>
<dbReference type="InterPro" id="IPR011050">
    <property type="entry name" value="Pectin_lyase_fold/virulence"/>
</dbReference>
<evidence type="ECO:0000256" key="4">
    <source>
        <dbReference type="RuleBase" id="RU361173"/>
    </source>
</evidence>
<dbReference type="Pfam" id="PF00544">
    <property type="entry name" value="Pectate_lyase_4"/>
    <property type="match status" value="1"/>
</dbReference>
<evidence type="ECO:0000256" key="1">
    <source>
        <dbReference type="ARBA" id="ARBA00010980"/>
    </source>
</evidence>
<dbReference type="EMBL" id="JBFCZG010000009">
    <property type="protein sequence ID" value="KAL3418764.1"/>
    <property type="molecule type" value="Genomic_DNA"/>
</dbReference>
<dbReference type="InterPro" id="IPR002022">
    <property type="entry name" value="Pec_lyase"/>
</dbReference>
<feature type="domain" description="Pectate lyase" evidence="6">
    <location>
        <begin position="59"/>
        <end position="273"/>
    </location>
</feature>
<reference evidence="7 8" key="1">
    <citation type="submission" date="2024-06" db="EMBL/GenBank/DDBJ databases">
        <title>Complete genome of Phlyctema vagabunda strain 19-DSS-EL-015.</title>
        <authorList>
            <person name="Fiorenzani C."/>
        </authorList>
    </citation>
    <scope>NUCLEOTIDE SEQUENCE [LARGE SCALE GENOMIC DNA]</scope>
    <source>
        <strain evidence="7 8">19-DSS-EL-015</strain>
    </source>
</reference>
<feature type="signal peptide" evidence="5">
    <location>
        <begin position="1"/>
        <end position="19"/>
    </location>
</feature>
<protein>
    <submittedName>
        <fullName evidence="7">Pectate lyase</fullName>
    </submittedName>
</protein>
<comment type="similarity">
    <text evidence="1 4">Belongs to the polysaccharide lyase 1 family.</text>
</comment>
<keyword evidence="3 4" id="KW-0456">Lyase</keyword>
<keyword evidence="8" id="KW-1185">Reference proteome</keyword>
<dbReference type="GO" id="GO:0016829">
    <property type="term" value="F:lyase activity"/>
    <property type="evidence" value="ECO:0007669"/>
    <property type="project" value="UniProtKB-KW"/>
</dbReference>
<organism evidence="7 8">
    <name type="scientific">Phlyctema vagabunda</name>
    <dbReference type="NCBI Taxonomy" id="108571"/>
    <lineage>
        <taxon>Eukaryota</taxon>
        <taxon>Fungi</taxon>
        <taxon>Dikarya</taxon>
        <taxon>Ascomycota</taxon>
        <taxon>Pezizomycotina</taxon>
        <taxon>Leotiomycetes</taxon>
        <taxon>Helotiales</taxon>
        <taxon>Dermateaceae</taxon>
        <taxon>Phlyctema</taxon>
    </lineage>
</organism>
<comment type="subcellular location">
    <subcellularLocation>
        <location evidence="4">Secreted</location>
    </subcellularLocation>
</comment>
<dbReference type="Proteomes" id="UP001629113">
    <property type="component" value="Unassembled WGS sequence"/>
</dbReference>
<dbReference type="SMART" id="SM00656">
    <property type="entry name" value="Amb_all"/>
    <property type="match status" value="1"/>
</dbReference>
<name>A0ABR4P632_9HELO</name>
<accession>A0ABR4P632</accession>
<dbReference type="PANTHER" id="PTHR31683">
    <property type="entry name" value="PECTATE LYASE 18-RELATED"/>
    <property type="match status" value="1"/>
</dbReference>
<evidence type="ECO:0000313" key="8">
    <source>
        <dbReference type="Proteomes" id="UP001629113"/>
    </source>
</evidence>
<dbReference type="Gene3D" id="2.160.20.10">
    <property type="entry name" value="Single-stranded right-handed beta-helix, Pectin lyase-like"/>
    <property type="match status" value="1"/>
</dbReference>
<keyword evidence="4" id="KW-0119">Carbohydrate metabolism</keyword>
<keyword evidence="4" id="KW-0624">Polysaccharide degradation</keyword>
<dbReference type="InterPro" id="IPR012334">
    <property type="entry name" value="Pectin_lyas_fold"/>
</dbReference>
<comment type="caution">
    <text evidence="7">The sequence shown here is derived from an EMBL/GenBank/DDBJ whole genome shotgun (WGS) entry which is preliminary data.</text>
</comment>
<evidence type="ECO:0000259" key="6">
    <source>
        <dbReference type="SMART" id="SM00656"/>
    </source>
</evidence>
<keyword evidence="2 5" id="KW-0732">Signal</keyword>
<dbReference type="PANTHER" id="PTHR31683:SF18">
    <property type="entry name" value="PECTATE LYASE 21-RELATED"/>
    <property type="match status" value="1"/>
</dbReference>
<evidence type="ECO:0000256" key="5">
    <source>
        <dbReference type="SAM" id="SignalP"/>
    </source>
</evidence>